<proteinExistence type="predicted"/>
<keyword evidence="2" id="KW-0812">Transmembrane</keyword>
<dbReference type="AlphaFoldDB" id="A0A1W1C289"/>
<keyword evidence="2" id="KW-1133">Transmembrane helix</keyword>
<reference evidence="3" key="1">
    <citation type="submission" date="2016-10" db="EMBL/GenBank/DDBJ databases">
        <authorList>
            <person name="de Groot N.N."/>
        </authorList>
    </citation>
    <scope>NUCLEOTIDE SEQUENCE</scope>
</reference>
<feature type="coiled-coil region" evidence="1">
    <location>
        <begin position="384"/>
        <end position="411"/>
    </location>
</feature>
<protein>
    <submittedName>
        <fullName evidence="3">Uncharacterized protein</fullName>
    </submittedName>
</protein>
<sequence>MSVKKSKISNIVSVDAYSSKYYTLKDDNIKPLKRLTYNTANYVTSYLTNKDMITTNVEIAHSMEESDIPDIIETQVYEDLGLDQANEYMIKYREGVENEENRVFHVFIIEPEIIDELYPPTLEETKYIDLIIPAPLLYQAIYKKELLYRTGVHCFIYFTMEDTFITFYKNGEYLYSKSIEYSLEHIYDKYCELLGETVDKDAFFKILEVDGIKPTDPVAEQNFIKLFGEIFISINDVVIYVKRANELTTIDQMFVGSSKGPIVGLDNYTESYLGLKSSELNFDFEMGADEWYIDQFQYLMSILSLDYLDNPESIVNLTIFERPPEFYKRTSGQFIISIVSATMLGISYPLYFLLGSYTNDAHNFILTKEEADLTTESNRYKQILGDKKAEINKLDSKVEKLTIKYKAKEQTIKSIYDKKVHYSLKSELYYNFASDIESFGVNVSDINSTNNNFVFNIFSDDNKKITALIQHISDRYFKKITYIDIDNISFDKNTSTYIGVLKVNLK</sequence>
<gene>
    <name evidence="3" type="ORF">MNB_SV-9-1665</name>
</gene>
<dbReference type="EMBL" id="FPHG01000040">
    <property type="protein sequence ID" value="SFV59827.1"/>
    <property type="molecule type" value="Genomic_DNA"/>
</dbReference>
<keyword evidence="1" id="KW-0175">Coiled coil</keyword>
<keyword evidence="2" id="KW-0472">Membrane</keyword>
<name>A0A1W1C289_9ZZZZ</name>
<accession>A0A1W1C289</accession>
<feature type="transmembrane region" description="Helical" evidence="2">
    <location>
        <begin position="334"/>
        <end position="354"/>
    </location>
</feature>
<evidence type="ECO:0000256" key="1">
    <source>
        <dbReference type="SAM" id="Coils"/>
    </source>
</evidence>
<evidence type="ECO:0000313" key="3">
    <source>
        <dbReference type="EMBL" id="SFV59827.1"/>
    </source>
</evidence>
<evidence type="ECO:0000256" key="2">
    <source>
        <dbReference type="SAM" id="Phobius"/>
    </source>
</evidence>
<organism evidence="3">
    <name type="scientific">hydrothermal vent metagenome</name>
    <dbReference type="NCBI Taxonomy" id="652676"/>
    <lineage>
        <taxon>unclassified sequences</taxon>
        <taxon>metagenomes</taxon>
        <taxon>ecological metagenomes</taxon>
    </lineage>
</organism>